<keyword evidence="5 19" id="KW-0808">Transferase</keyword>
<dbReference type="EC" id="2.7.10.2" evidence="19"/>
<feature type="region of interest" description="Disordered" evidence="15">
    <location>
        <begin position="1"/>
        <end position="22"/>
    </location>
</feature>
<evidence type="ECO:0000313" key="19">
    <source>
        <dbReference type="EMBL" id="WPJ97732.1"/>
    </source>
</evidence>
<gene>
    <name evidence="19" type="ORF">SH580_08415</name>
</gene>
<dbReference type="GO" id="GO:0004715">
    <property type="term" value="F:non-membrane spanning protein tyrosine kinase activity"/>
    <property type="evidence" value="ECO:0007669"/>
    <property type="project" value="UniProtKB-EC"/>
</dbReference>
<keyword evidence="6 16" id="KW-0812">Transmembrane</keyword>
<feature type="domain" description="Polysaccharide chain length determinant N-terminal" evidence="17">
    <location>
        <begin position="32"/>
        <end position="106"/>
    </location>
</feature>
<dbReference type="EMBL" id="CP138858">
    <property type="protein sequence ID" value="WPJ97732.1"/>
    <property type="molecule type" value="Genomic_DNA"/>
</dbReference>
<keyword evidence="7" id="KW-0547">Nucleotide-binding</keyword>
<evidence type="ECO:0000256" key="3">
    <source>
        <dbReference type="ARBA" id="ARBA00022475"/>
    </source>
</evidence>
<keyword evidence="10 16" id="KW-1133">Transmembrane helix</keyword>
<proteinExistence type="inferred from homology"/>
<dbReference type="InterPro" id="IPR027417">
    <property type="entry name" value="P-loop_NTPase"/>
</dbReference>
<evidence type="ECO:0000256" key="13">
    <source>
        <dbReference type="ARBA" id="ARBA00053015"/>
    </source>
</evidence>
<organism evidence="19 20">
    <name type="scientific">Coraliomargarita algicola</name>
    <dbReference type="NCBI Taxonomy" id="3092156"/>
    <lineage>
        <taxon>Bacteria</taxon>
        <taxon>Pseudomonadati</taxon>
        <taxon>Verrucomicrobiota</taxon>
        <taxon>Opitutia</taxon>
        <taxon>Puniceicoccales</taxon>
        <taxon>Coraliomargaritaceae</taxon>
        <taxon>Coraliomargarita</taxon>
    </lineage>
</organism>
<protein>
    <submittedName>
        <fullName evidence="19">Polysaccharide biosynthesis tyrosine autokinase</fullName>
        <ecNumber evidence="19">2.7.10.2</ecNumber>
    </submittedName>
</protein>
<dbReference type="RefSeq" id="WP_319834561.1">
    <property type="nucleotide sequence ID" value="NZ_CP138858.1"/>
</dbReference>
<evidence type="ECO:0000256" key="14">
    <source>
        <dbReference type="SAM" id="Coils"/>
    </source>
</evidence>
<evidence type="ECO:0000259" key="17">
    <source>
        <dbReference type="Pfam" id="PF02706"/>
    </source>
</evidence>
<dbReference type="Gene3D" id="3.40.50.300">
    <property type="entry name" value="P-loop containing nucleotide triphosphate hydrolases"/>
    <property type="match status" value="1"/>
</dbReference>
<keyword evidence="4" id="KW-0997">Cell inner membrane</keyword>
<evidence type="ECO:0000256" key="1">
    <source>
        <dbReference type="ARBA" id="ARBA00004429"/>
    </source>
</evidence>
<evidence type="ECO:0000256" key="10">
    <source>
        <dbReference type="ARBA" id="ARBA00022989"/>
    </source>
</evidence>
<evidence type="ECO:0000256" key="6">
    <source>
        <dbReference type="ARBA" id="ARBA00022692"/>
    </source>
</evidence>
<evidence type="ECO:0000256" key="5">
    <source>
        <dbReference type="ARBA" id="ARBA00022679"/>
    </source>
</evidence>
<keyword evidence="12" id="KW-0829">Tyrosine-protein kinase</keyword>
<evidence type="ECO:0000259" key="18">
    <source>
        <dbReference type="Pfam" id="PF13614"/>
    </source>
</evidence>
<dbReference type="PANTHER" id="PTHR32309:SF31">
    <property type="entry name" value="CAPSULAR EXOPOLYSACCHARIDE FAMILY"/>
    <property type="match status" value="1"/>
</dbReference>
<dbReference type="Proteomes" id="UP001324993">
    <property type="component" value="Chromosome"/>
</dbReference>
<comment type="similarity">
    <text evidence="2">Belongs to the etk/wzc family.</text>
</comment>
<evidence type="ECO:0000256" key="12">
    <source>
        <dbReference type="ARBA" id="ARBA00023137"/>
    </source>
</evidence>
<comment type="subcellular location">
    <subcellularLocation>
        <location evidence="1">Cell inner membrane</location>
        <topology evidence="1">Multi-pass membrane protein</topology>
    </subcellularLocation>
</comment>
<dbReference type="CDD" id="cd05387">
    <property type="entry name" value="BY-kinase"/>
    <property type="match status" value="1"/>
</dbReference>
<dbReference type="SUPFAM" id="SSF52540">
    <property type="entry name" value="P-loop containing nucleoside triphosphate hydrolases"/>
    <property type="match status" value="1"/>
</dbReference>
<evidence type="ECO:0000256" key="4">
    <source>
        <dbReference type="ARBA" id="ARBA00022519"/>
    </source>
</evidence>
<feature type="compositionally biased region" description="Polar residues" evidence="15">
    <location>
        <begin position="1"/>
        <end position="13"/>
    </location>
</feature>
<keyword evidence="14" id="KW-0175">Coiled coil</keyword>
<feature type="transmembrane region" description="Helical" evidence="16">
    <location>
        <begin position="41"/>
        <end position="61"/>
    </location>
</feature>
<name>A0ABZ0RS50_9BACT</name>
<feature type="transmembrane region" description="Helical" evidence="16">
    <location>
        <begin position="455"/>
        <end position="477"/>
    </location>
</feature>
<comment type="catalytic activity">
    <reaction evidence="13">
        <text>L-tyrosyl-[protein] + ATP = O-phospho-L-tyrosyl-[protein] + ADP + H(+)</text>
        <dbReference type="Rhea" id="RHEA:10596"/>
        <dbReference type="Rhea" id="RHEA-COMP:10136"/>
        <dbReference type="Rhea" id="RHEA-COMP:20101"/>
        <dbReference type="ChEBI" id="CHEBI:15378"/>
        <dbReference type="ChEBI" id="CHEBI:30616"/>
        <dbReference type="ChEBI" id="CHEBI:46858"/>
        <dbReference type="ChEBI" id="CHEBI:61978"/>
        <dbReference type="ChEBI" id="CHEBI:456216"/>
    </reaction>
</comment>
<evidence type="ECO:0000256" key="9">
    <source>
        <dbReference type="ARBA" id="ARBA00022840"/>
    </source>
</evidence>
<dbReference type="InterPro" id="IPR025669">
    <property type="entry name" value="AAA_dom"/>
</dbReference>
<feature type="coiled-coil region" evidence="14">
    <location>
        <begin position="311"/>
        <end position="362"/>
    </location>
</feature>
<feature type="coiled-coil region" evidence="14">
    <location>
        <begin position="184"/>
        <end position="218"/>
    </location>
</feature>
<dbReference type="InterPro" id="IPR050445">
    <property type="entry name" value="Bact_polysacc_biosynth/exp"/>
</dbReference>
<dbReference type="Pfam" id="PF13614">
    <property type="entry name" value="AAA_31"/>
    <property type="match status" value="1"/>
</dbReference>
<dbReference type="InterPro" id="IPR005702">
    <property type="entry name" value="Wzc-like_C"/>
</dbReference>
<evidence type="ECO:0000256" key="16">
    <source>
        <dbReference type="SAM" id="Phobius"/>
    </source>
</evidence>
<keyword evidence="11 16" id="KW-0472">Membrane</keyword>
<dbReference type="PANTHER" id="PTHR32309">
    <property type="entry name" value="TYROSINE-PROTEIN KINASE"/>
    <property type="match status" value="1"/>
</dbReference>
<reference evidence="19 20" key="1">
    <citation type="submission" date="2023-11" db="EMBL/GenBank/DDBJ databases">
        <title>Coraliomargarita sp. nov., isolated from marine algae.</title>
        <authorList>
            <person name="Lee J.K."/>
            <person name="Baek J.H."/>
            <person name="Kim J.M."/>
            <person name="Choi D.G."/>
            <person name="Jeon C.O."/>
        </authorList>
    </citation>
    <scope>NUCLEOTIDE SEQUENCE [LARGE SCALE GENOMIC DNA]</scope>
    <source>
        <strain evidence="19 20">J2-16</strain>
    </source>
</reference>
<keyword evidence="20" id="KW-1185">Reference proteome</keyword>
<feature type="domain" description="AAA" evidence="18">
    <location>
        <begin position="554"/>
        <end position="670"/>
    </location>
</feature>
<sequence length="762" mass="86130">MQIPNSTTKSEPQAPSVVNEPASSTVFSNPIALVELLLGHWMWLVASVLLCSLLGGAYAYFATPIYRATARIEIFNDSRVETRAKTKYDQQEQSMLRQLLLLNSQRLHQQVRLELAPEWKTRLIPSELYVEFNVKSVAGSNGSMIDFTVDSVNAQYSKDYVLSMIDVYRRLRLEKLTEVNESALSGLKREETRVLEELEQAREALDIFESQNQVFLRQERLDMNMAFIDQLLSRLQEVRVERVLLGQQYEQILGTNVLTVHEALAMTRETEAGSQAALDGDSGRPGDAVEGQGLAVVGESSVNLYGSLEARSQWERAQAQLVALMNQLEQQGKVLKSTHPRMIELKQEIESVRSSLANLNDLSLKRFKARFEALKLQESSIEAVIENWHQKREIGFEEENEHRQILSRVKHLEKKYNLVYGRLLENTGTSESFFLREIQEAQARTAPIQPQVMKILLASVVLGMVAGGGLILGLEYLKPTPVNVIQLQRDYNLLMLAQIRRWDLYLSPNQFNPESDIFVAAKGTNQVATETYRRIRLNLLKQFGEGSAVSFTITSSNSGDGKTFNVANIALPFAWVGKRVLLIDADLRRGSLTRRLLGRELRHGLADWLADDSCDVRTHIMKVKHEPLSILPSGVFNDSLPELVQTERLRDLLQSLHEDFDVIIVDTAPVNIFSESMPFCQATGGVVVMMDSLSKQSSVENCLSELRGMRLLGFCVNNVDDSYLRSHGYDTYGNYGMSHIESAFVYGMNCELPKKKRWKFGL</sequence>
<evidence type="ECO:0000256" key="11">
    <source>
        <dbReference type="ARBA" id="ARBA00023136"/>
    </source>
</evidence>
<accession>A0ABZ0RS50</accession>
<dbReference type="NCBIfam" id="TIGR01007">
    <property type="entry name" value="eps_fam"/>
    <property type="match status" value="1"/>
</dbReference>
<evidence type="ECO:0000256" key="8">
    <source>
        <dbReference type="ARBA" id="ARBA00022777"/>
    </source>
</evidence>
<evidence type="ECO:0000256" key="15">
    <source>
        <dbReference type="SAM" id="MobiDB-lite"/>
    </source>
</evidence>
<keyword evidence="8" id="KW-0418">Kinase</keyword>
<keyword evidence="3" id="KW-1003">Cell membrane</keyword>
<keyword evidence="9" id="KW-0067">ATP-binding</keyword>
<evidence type="ECO:0000256" key="7">
    <source>
        <dbReference type="ARBA" id="ARBA00022741"/>
    </source>
</evidence>
<evidence type="ECO:0000313" key="20">
    <source>
        <dbReference type="Proteomes" id="UP001324993"/>
    </source>
</evidence>
<dbReference type="Pfam" id="PF02706">
    <property type="entry name" value="Wzz"/>
    <property type="match status" value="1"/>
</dbReference>
<dbReference type="InterPro" id="IPR003856">
    <property type="entry name" value="LPS_length_determ_N"/>
</dbReference>
<evidence type="ECO:0000256" key="2">
    <source>
        <dbReference type="ARBA" id="ARBA00008883"/>
    </source>
</evidence>